<proteinExistence type="predicted"/>
<accession>A0A2H3B0T6</accession>
<sequence length="160" mass="17754">MSVDLTGHGFVDTAASNFQVSSTPISPGSKYIRCSIQNCEIKHLDRKRDLAFIAWAITEHNTVHLLTAHAPELAKQWDQQTWRLEGRNDWHSIPVTRVPVKVSDIGSSTFNIDAGRGRFELGFESPSFTLKGLEGRWCFPEPLGEGIILGSPKPTLVRVG</sequence>
<reference evidence="2" key="1">
    <citation type="journal article" date="2017" name="Nat. Ecol. Evol.">
        <title>Genome expansion and lineage-specific genetic innovations in the forest pathogenic fungi Armillaria.</title>
        <authorList>
            <person name="Sipos G."/>
            <person name="Prasanna A.N."/>
            <person name="Walter M.C."/>
            <person name="O'Connor E."/>
            <person name="Balint B."/>
            <person name="Krizsan K."/>
            <person name="Kiss B."/>
            <person name="Hess J."/>
            <person name="Varga T."/>
            <person name="Slot J."/>
            <person name="Riley R."/>
            <person name="Boka B."/>
            <person name="Rigling D."/>
            <person name="Barry K."/>
            <person name="Lee J."/>
            <person name="Mihaltcheva S."/>
            <person name="LaButti K."/>
            <person name="Lipzen A."/>
            <person name="Waldron R."/>
            <person name="Moloney N.M."/>
            <person name="Sperisen C."/>
            <person name="Kredics L."/>
            <person name="Vagvoelgyi C."/>
            <person name="Patrignani A."/>
            <person name="Fitzpatrick D."/>
            <person name="Nagy I."/>
            <person name="Doyle S."/>
            <person name="Anderson J.B."/>
            <person name="Grigoriev I.V."/>
            <person name="Gueldener U."/>
            <person name="Muensterkoetter M."/>
            <person name="Nagy L.G."/>
        </authorList>
    </citation>
    <scope>NUCLEOTIDE SEQUENCE [LARGE SCALE GENOMIC DNA]</scope>
    <source>
        <strain evidence="2">28-4</strain>
    </source>
</reference>
<evidence type="ECO:0000313" key="2">
    <source>
        <dbReference type="Proteomes" id="UP000218334"/>
    </source>
</evidence>
<dbReference type="EMBL" id="KZ293500">
    <property type="protein sequence ID" value="PBK59608.1"/>
    <property type="molecule type" value="Genomic_DNA"/>
</dbReference>
<dbReference type="AlphaFoldDB" id="A0A2H3B0T6"/>
<name>A0A2H3B0T6_9AGAR</name>
<dbReference type="Proteomes" id="UP000218334">
    <property type="component" value="Unassembled WGS sequence"/>
</dbReference>
<keyword evidence="2" id="KW-1185">Reference proteome</keyword>
<gene>
    <name evidence="1" type="ORF">ARMSODRAFT_982893</name>
</gene>
<evidence type="ECO:0000313" key="1">
    <source>
        <dbReference type="EMBL" id="PBK59608.1"/>
    </source>
</evidence>
<organism evidence="1 2">
    <name type="scientific">Armillaria solidipes</name>
    <dbReference type="NCBI Taxonomy" id="1076256"/>
    <lineage>
        <taxon>Eukaryota</taxon>
        <taxon>Fungi</taxon>
        <taxon>Dikarya</taxon>
        <taxon>Basidiomycota</taxon>
        <taxon>Agaricomycotina</taxon>
        <taxon>Agaricomycetes</taxon>
        <taxon>Agaricomycetidae</taxon>
        <taxon>Agaricales</taxon>
        <taxon>Marasmiineae</taxon>
        <taxon>Physalacriaceae</taxon>
        <taxon>Armillaria</taxon>
    </lineage>
</organism>
<protein>
    <submittedName>
        <fullName evidence="1">Uncharacterized protein</fullName>
    </submittedName>
</protein>